<dbReference type="InterPro" id="IPR009100">
    <property type="entry name" value="AcylCoA_DH/oxidase_NM_dom_sf"/>
</dbReference>
<dbReference type="EMBL" id="MVHR01000011">
    <property type="protein sequence ID" value="ORA74361.1"/>
    <property type="molecule type" value="Genomic_DNA"/>
</dbReference>
<accession>A0A1X0DPL9</accession>
<dbReference type="STRING" id="53376.BST25_09970"/>
<dbReference type="SUPFAM" id="SSF56645">
    <property type="entry name" value="Acyl-CoA dehydrogenase NM domain-like"/>
    <property type="match status" value="1"/>
</dbReference>
<sequence>MTAGLVKHWLESGRLELPLPASGRTAERWQRLTHLAEDDIVAARIAEAHVDAVATLHELGGKPPDSDQLWGVWAAESPDAVVTATKIAGGAVILSGTKVWCSGAGFCTHALVTARLDDGRRGLFAVTATDPAVKALPTTWWNVGMAGSDTRAVQFTNAHAVAVGDADDYLNRPGFWHGAIGVAACWLGGARRVAEPLYRCATSTSADAYSLAHLGAVDAALAAGDAILAASASRIDSDPFDRTDTAQLLARRVRTVVEHAADEAITRTGRALGPGPLCQDGRHAQRVADLTIYIRQSHAERDLAELGRLAGRQPLGAG</sequence>
<dbReference type="AlphaFoldDB" id="A0A1X0DPL9"/>
<dbReference type="InterPro" id="IPR006091">
    <property type="entry name" value="Acyl-CoA_Oxase/DH_mid-dom"/>
</dbReference>
<dbReference type="OrthoDB" id="107064at2"/>
<gene>
    <name evidence="1" type="ORF">BST25_09970</name>
</gene>
<keyword evidence="2" id="KW-1185">Reference proteome</keyword>
<evidence type="ECO:0000313" key="1">
    <source>
        <dbReference type="EMBL" id="ORA74361.1"/>
    </source>
</evidence>
<proteinExistence type="predicted"/>
<dbReference type="RefSeq" id="WP_083073853.1">
    <property type="nucleotide sequence ID" value="NZ_AP022615.1"/>
</dbReference>
<evidence type="ECO:0000313" key="2">
    <source>
        <dbReference type="Proteomes" id="UP000192566"/>
    </source>
</evidence>
<dbReference type="GO" id="GO:0016627">
    <property type="term" value="F:oxidoreductase activity, acting on the CH-CH group of donors"/>
    <property type="evidence" value="ECO:0007669"/>
    <property type="project" value="InterPro"/>
</dbReference>
<organism evidence="1 2">
    <name type="scientific">Mycobacterium heidelbergense</name>
    <dbReference type="NCBI Taxonomy" id="53376"/>
    <lineage>
        <taxon>Bacteria</taxon>
        <taxon>Bacillati</taxon>
        <taxon>Actinomycetota</taxon>
        <taxon>Actinomycetes</taxon>
        <taxon>Mycobacteriales</taxon>
        <taxon>Mycobacteriaceae</taxon>
        <taxon>Mycobacterium</taxon>
        <taxon>Mycobacterium simiae complex</taxon>
    </lineage>
</organism>
<protein>
    <submittedName>
        <fullName evidence="1">Acyl-CoA dehydrogenase</fullName>
    </submittedName>
</protein>
<dbReference type="Proteomes" id="UP000192566">
    <property type="component" value="Unassembled WGS sequence"/>
</dbReference>
<comment type="caution">
    <text evidence="1">The sequence shown here is derived from an EMBL/GenBank/DDBJ whole genome shotgun (WGS) entry which is preliminary data.</text>
</comment>
<name>A0A1X0DPL9_MYCHE</name>
<dbReference type="Gene3D" id="2.40.110.10">
    <property type="entry name" value="Butyryl-CoA Dehydrogenase, subunit A, domain 2"/>
    <property type="match status" value="1"/>
</dbReference>
<dbReference type="InterPro" id="IPR046373">
    <property type="entry name" value="Acyl-CoA_Oxase/DH_mid-dom_sf"/>
</dbReference>
<dbReference type="Pfam" id="PF02770">
    <property type="entry name" value="Acyl-CoA_dh_M"/>
    <property type="match status" value="1"/>
</dbReference>
<reference evidence="1 2" key="1">
    <citation type="submission" date="2017-02" db="EMBL/GenBank/DDBJ databases">
        <title>The new phylogeny of genus Mycobacterium.</title>
        <authorList>
            <person name="Tortoli E."/>
            <person name="Trovato A."/>
            <person name="Cirillo D.M."/>
        </authorList>
    </citation>
    <scope>NUCLEOTIDE SEQUENCE [LARGE SCALE GENOMIC DNA]</scope>
    <source>
        <strain evidence="1 2">DSM 44471</strain>
    </source>
</reference>